<dbReference type="InterPro" id="IPR010710">
    <property type="entry name" value="DUF1289"/>
</dbReference>
<dbReference type="Proteomes" id="UP000537862">
    <property type="component" value="Unassembled WGS sequence"/>
</dbReference>
<dbReference type="PANTHER" id="PTHR35175">
    <property type="entry name" value="DUF1289 DOMAIN-CONTAINING PROTEIN"/>
    <property type="match status" value="1"/>
</dbReference>
<gene>
    <name evidence="1" type="ORF">HKX39_09960</name>
</gene>
<dbReference type="EMBL" id="JABGBN010000010">
    <property type="protein sequence ID" value="NOL52489.1"/>
    <property type="molecule type" value="Genomic_DNA"/>
</dbReference>
<protein>
    <submittedName>
        <fullName evidence="1">DUF1289 domain-containing protein</fullName>
    </submittedName>
</protein>
<evidence type="ECO:0000313" key="2">
    <source>
        <dbReference type="Proteomes" id="UP000537862"/>
    </source>
</evidence>
<organism evidence="1 2">
    <name type="scientific">Pelistega suis</name>
    <dbReference type="NCBI Taxonomy" id="1631957"/>
    <lineage>
        <taxon>Bacteria</taxon>
        <taxon>Pseudomonadati</taxon>
        <taxon>Pseudomonadota</taxon>
        <taxon>Betaproteobacteria</taxon>
        <taxon>Burkholderiales</taxon>
        <taxon>Alcaligenaceae</taxon>
        <taxon>Pelistega</taxon>
    </lineage>
</organism>
<dbReference type="PANTHER" id="PTHR35175:SF1">
    <property type="entry name" value="OXIDOREDUCTASE"/>
    <property type="match status" value="1"/>
</dbReference>
<keyword evidence="2" id="KW-1185">Reference proteome</keyword>
<dbReference type="AlphaFoldDB" id="A0A849P495"/>
<evidence type="ECO:0000313" key="1">
    <source>
        <dbReference type="EMBL" id="NOL52489.1"/>
    </source>
</evidence>
<comment type="caution">
    <text evidence="1">The sequence shown here is derived from an EMBL/GenBank/DDBJ whole genome shotgun (WGS) entry which is preliminary data.</text>
</comment>
<sequence length="82" mass="9900">MMEQLEFFDIPSPCVNVCQSNEKGYCLGCYRTRDERFYWQQLSATQKRTVLKACRFRRFKAYKEQLNSLQETILENENLTLF</sequence>
<dbReference type="Pfam" id="PF06945">
    <property type="entry name" value="DUF1289"/>
    <property type="match status" value="1"/>
</dbReference>
<proteinExistence type="predicted"/>
<name>A0A849P495_9BURK</name>
<accession>A0A849P495</accession>
<reference evidence="1 2" key="1">
    <citation type="submission" date="2020-05" db="EMBL/GenBank/DDBJ databases">
        <authorList>
            <person name="Niu N."/>
        </authorList>
    </citation>
    <scope>NUCLEOTIDE SEQUENCE [LARGE SCALE GENOMIC DNA]</scope>
    <source>
        <strain evidence="1 2">3340-03</strain>
    </source>
</reference>